<proteinExistence type="predicted"/>
<dbReference type="OrthoDB" id="9798009at2"/>
<dbReference type="Proteomes" id="UP000010473">
    <property type="component" value="Chromosome"/>
</dbReference>
<organism evidence="3 4">
    <name type="scientific">Stanieria cyanosphaera (strain ATCC 29371 / PCC 7437)</name>
    <dbReference type="NCBI Taxonomy" id="111780"/>
    <lineage>
        <taxon>Bacteria</taxon>
        <taxon>Bacillati</taxon>
        <taxon>Cyanobacteriota</taxon>
        <taxon>Cyanophyceae</taxon>
        <taxon>Pleurocapsales</taxon>
        <taxon>Dermocarpellaceae</taxon>
        <taxon>Stanieria</taxon>
    </lineage>
</organism>
<dbReference type="PATRIC" id="fig|111780.3.peg.3968"/>
<evidence type="ECO:0000256" key="2">
    <source>
        <dbReference type="SAM" id="Phobius"/>
    </source>
</evidence>
<dbReference type="RefSeq" id="WP_015194970.1">
    <property type="nucleotide sequence ID" value="NC_019748.1"/>
</dbReference>
<feature type="transmembrane region" description="Helical" evidence="2">
    <location>
        <begin position="163"/>
        <end position="182"/>
    </location>
</feature>
<accession>K9XXI5</accession>
<dbReference type="EMBL" id="CP003653">
    <property type="protein sequence ID" value="AFZ37310.1"/>
    <property type="molecule type" value="Genomic_DNA"/>
</dbReference>
<dbReference type="eggNOG" id="COG0811">
    <property type="taxonomic scope" value="Bacteria"/>
</dbReference>
<name>K9XXI5_STAC7</name>
<gene>
    <name evidence="3" type="ordered locus">Sta7437_3823</name>
</gene>
<reference evidence="4" key="1">
    <citation type="journal article" date="2013" name="Proc. Natl. Acad. Sci. U.S.A.">
        <title>Improving the coverage of the cyanobacterial phylum using diversity-driven genome sequencing.</title>
        <authorList>
            <person name="Shih P.M."/>
            <person name="Wu D."/>
            <person name="Latifi A."/>
            <person name="Axen S.D."/>
            <person name="Fewer D.P."/>
            <person name="Talla E."/>
            <person name="Calteau A."/>
            <person name="Cai F."/>
            <person name="Tandeau de Marsac N."/>
            <person name="Rippka R."/>
            <person name="Herdman M."/>
            <person name="Sivonen K."/>
            <person name="Coursin T."/>
            <person name="Laurent T."/>
            <person name="Goodwin L."/>
            <person name="Nolan M."/>
            <person name="Davenport K.W."/>
            <person name="Han C.S."/>
            <person name="Rubin E.M."/>
            <person name="Eisen J.A."/>
            <person name="Woyke T."/>
            <person name="Gugger M."/>
            <person name="Kerfeld C.A."/>
        </authorList>
    </citation>
    <scope>NUCLEOTIDE SEQUENCE [LARGE SCALE GENOMIC DNA]</scope>
    <source>
        <strain evidence="4">ATCC 29371 / PCC 7437</strain>
    </source>
</reference>
<keyword evidence="2" id="KW-0812">Transmembrane</keyword>
<evidence type="ECO:0000313" key="3">
    <source>
        <dbReference type="EMBL" id="AFZ37310.1"/>
    </source>
</evidence>
<keyword evidence="1" id="KW-0175">Coiled coil</keyword>
<feature type="transmembrane region" description="Helical" evidence="2">
    <location>
        <begin position="6"/>
        <end position="27"/>
    </location>
</feature>
<keyword evidence="2" id="KW-0472">Membrane</keyword>
<keyword evidence="4" id="KW-1185">Reference proteome</keyword>
<dbReference type="STRING" id="111780.Sta7437_3823"/>
<dbReference type="KEGG" id="scs:Sta7437_3823"/>
<dbReference type="HOGENOM" id="CLU_358586_0_0_3"/>
<feature type="coiled-coil region" evidence="1">
    <location>
        <begin position="376"/>
        <end position="425"/>
    </location>
</feature>
<sequence length="781" mass="87463">MVLLLNNLLLNVVFVAFIFAVAIWAIWTEIKSVNDYKKELKLTEEATECLKKNQLKQEIPHQEVGEEIRKWLFNHVDGQLESSKFIPRKEDNRFVLLSYPTILSKPVPRSTVYFVPTLLTTLGIFGTFFGISVGISGVNLGELNDASSLLTTSTQLLSGMKTAFFTSLAGLSGAIPLMFIIARQTKQKERNRNQLRKYLSEVAFLETSERLLSRFDHTSSRDAAKTLEEVAKNLKGLSQFHPDAIGNAVKQALASEDSLLVQQLKEIQKLQKIQNEQFNPDSIAQAINQELKLLINPISHKLEKIDHLVKNTTNLPQLTPEAIAIKTKQQLEPHLTKLLANTTNLPQLTPEAIAIKTAEQFRLIITPISQDLGKIREIQETQKQTVELLVQQLRNELIEPVVERLDQSANLTQEASEAVRELKNELGGITQSLAGAVETIQIFQKDTLTELQQFATSLHIILKDFREETKGVLEQVGSEINQAVAQSVAGMEAQRQAFAESANKAAKTFRGIREDLESALSTQAEQQKAMLEGVESQTRQILLETTAAFQDQSNTLKTVGQEASSLMNQAKDNLLGTLSNIDLMLQNTRQTVQQELERFRLDYQAALSEFFTQQNNLLNDTLGQQREGLAQVVVNLQHTFDEEIQKRQEMSEQVNQSLVKIKHTVETVSNLANTFGLTSGERLGQLTELARTIGNEAHRVERAYQNMTNQFNEALTKGNKELFEYLQQAKESYSNNLTELDLAAAQVCQKLDQNSHGLMSVAQYLVAAANELKNGQGSIES</sequence>
<dbReference type="AlphaFoldDB" id="K9XXI5"/>
<keyword evidence="2" id="KW-1133">Transmembrane helix</keyword>
<evidence type="ECO:0000313" key="4">
    <source>
        <dbReference type="Proteomes" id="UP000010473"/>
    </source>
</evidence>
<protein>
    <submittedName>
        <fullName evidence="3">Uncharacterized protein</fullName>
    </submittedName>
</protein>
<feature type="transmembrane region" description="Helical" evidence="2">
    <location>
        <begin position="112"/>
        <end position="135"/>
    </location>
</feature>
<evidence type="ECO:0000256" key="1">
    <source>
        <dbReference type="SAM" id="Coils"/>
    </source>
</evidence>